<protein>
    <submittedName>
        <fullName evidence="5">FAD-dependent monooxygenase</fullName>
    </submittedName>
</protein>
<feature type="domain" description="FAD-binding" evidence="4">
    <location>
        <begin position="3"/>
        <end position="352"/>
    </location>
</feature>
<keyword evidence="6" id="KW-1185">Reference proteome</keyword>
<dbReference type="Gene3D" id="3.40.30.120">
    <property type="match status" value="1"/>
</dbReference>
<gene>
    <name evidence="5" type="ORF">H5P30_16335</name>
</gene>
<dbReference type="InterPro" id="IPR050641">
    <property type="entry name" value="RIFMO-like"/>
</dbReference>
<dbReference type="GO" id="GO:0016709">
    <property type="term" value="F:oxidoreductase activity, acting on paired donors, with incorporation or reduction of molecular oxygen, NAD(P)H as one donor, and incorporation of one atom of oxygen"/>
    <property type="evidence" value="ECO:0007669"/>
    <property type="project" value="UniProtKB-ARBA"/>
</dbReference>
<evidence type="ECO:0000313" key="5">
    <source>
        <dbReference type="EMBL" id="MBC2603352.1"/>
    </source>
</evidence>
<organism evidence="5 6">
    <name type="scientific">Puniceicoccus vermicola</name>
    <dbReference type="NCBI Taxonomy" id="388746"/>
    <lineage>
        <taxon>Bacteria</taxon>
        <taxon>Pseudomonadati</taxon>
        <taxon>Verrucomicrobiota</taxon>
        <taxon>Opitutia</taxon>
        <taxon>Puniceicoccales</taxon>
        <taxon>Puniceicoccaceae</taxon>
        <taxon>Puniceicoccus</taxon>
    </lineage>
</organism>
<comment type="caution">
    <text evidence="5">The sequence shown here is derived from an EMBL/GenBank/DDBJ whole genome shotgun (WGS) entry which is preliminary data.</text>
</comment>
<evidence type="ECO:0000256" key="2">
    <source>
        <dbReference type="ARBA" id="ARBA00022630"/>
    </source>
</evidence>
<dbReference type="Pfam" id="PF01494">
    <property type="entry name" value="FAD_binding_3"/>
    <property type="match status" value="1"/>
</dbReference>
<keyword evidence="2" id="KW-0285">Flavoprotein</keyword>
<sequence>MNTPVAIIGGGPCGLLSSLYLSRLGVKNVVLEKHPGISFHPKAMGTSRKTAEIFRQLGLLDAMLEKDIVDGVENVQVWLRSLAGEEFGRSPRVKEEDGSTPCKRYHCPQPHTESVLRKAVEREEHSELRFHSHVTAFVDSGEDVSLTVENRETGEVETLRARWVIAADGAASAVREKLGIETYGPGDRGHFLNVYFRADYSELIKGRESQLYSLLDDEYYELMVAVNGKDEWLMHHFLQPGESPEDYSAEAFQEIIQGVSGAPEIPVEVISISPWVMSPKVAAQWRSGRIFLTGDAAARLSPAGGLGMNNGLQSAANLAWKLAAVVHGQAAEGLLDTYGRERSDVVKYIFENAEGNADEVFEIVGMAMCGNWDGAKEKIRHSRRSGSGAGVDLGLAYGQGALVPDGTGAPQLEDPANEYIPTGRPGHRAPHIPLEGPNGETSSIDLFGLSFVLLVGPDGGPWQAAAEDLQSKYFQGVSLRVEVIGESLDVDVKAMLDLYGISSKGAILVRPDGYVAARWAKGEGDEFESLEAAVATIFGR</sequence>
<evidence type="ECO:0000259" key="4">
    <source>
        <dbReference type="Pfam" id="PF01494"/>
    </source>
</evidence>
<dbReference type="RefSeq" id="WP_185693984.1">
    <property type="nucleotide sequence ID" value="NZ_JACHVA010000126.1"/>
</dbReference>
<accession>A0A7X1E754</accession>
<dbReference type="PRINTS" id="PR00420">
    <property type="entry name" value="RNGMNOXGNASE"/>
</dbReference>
<dbReference type="SUPFAM" id="SSF51905">
    <property type="entry name" value="FAD/NAD(P)-binding domain"/>
    <property type="match status" value="1"/>
</dbReference>
<keyword evidence="5" id="KW-0503">Monooxygenase</keyword>
<dbReference type="PANTHER" id="PTHR43004">
    <property type="entry name" value="TRK SYSTEM POTASSIUM UPTAKE PROTEIN"/>
    <property type="match status" value="1"/>
</dbReference>
<evidence type="ECO:0000313" key="6">
    <source>
        <dbReference type="Proteomes" id="UP000525652"/>
    </source>
</evidence>
<dbReference type="InterPro" id="IPR036188">
    <property type="entry name" value="FAD/NAD-bd_sf"/>
</dbReference>
<comment type="cofactor">
    <cofactor evidence="1">
        <name>FAD</name>
        <dbReference type="ChEBI" id="CHEBI:57692"/>
    </cofactor>
</comment>
<reference evidence="5 6" key="1">
    <citation type="submission" date="2020-07" db="EMBL/GenBank/DDBJ databases">
        <authorList>
            <person name="Feng X."/>
        </authorList>
    </citation>
    <scope>NUCLEOTIDE SEQUENCE [LARGE SCALE GENOMIC DNA]</scope>
    <source>
        <strain evidence="5 6">JCM14086</strain>
    </source>
</reference>
<dbReference type="Pfam" id="PF21274">
    <property type="entry name" value="Rng_hyd_C"/>
    <property type="match status" value="1"/>
</dbReference>
<dbReference type="Gene3D" id="3.50.50.60">
    <property type="entry name" value="FAD/NAD(P)-binding domain"/>
    <property type="match status" value="1"/>
</dbReference>
<dbReference type="InterPro" id="IPR002938">
    <property type="entry name" value="FAD-bd"/>
</dbReference>
<keyword evidence="3" id="KW-0274">FAD</keyword>
<dbReference type="EMBL" id="JACHVA010000126">
    <property type="protein sequence ID" value="MBC2603352.1"/>
    <property type="molecule type" value="Genomic_DNA"/>
</dbReference>
<name>A0A7X1E754_9BACT</name>
<dbReference type="AlphaFoldDB" id="A0A7X1E754"/>
<proteinExistence type="predicted"/>
<dbReference type="PANTHER" id="PTHR43004:SF19">
    <property type="entry name" value="BINDING MONOOXYGENASE, PUTATIVE (JCVI)-RELATED"/>
    <property type="match status" value="1"/>
</dbReference>
<dbReference type="GO" id="GO:0071949">
    <property type="term" value="F:FAD binding"/>
    <property type="evidence" value="ECO:0007669"/>
    <property type="project" value="InterPro"/>
</dbReference>
<evidence type="ECO:0000256" key="3">
    <source>
        <dbReference type="ARBA" id="ARBA00022827"/>
    </source>
</evidence>
<dbReference type="Proteomes" id="UP000525652">
    <property type="component" value="Unassembled WGS sequence"/>
</dbReference>
<keyword evidence="5" id="KW-0560">Oxidoreductase</keyword>
<evidence type="ECO:0000256" key="1">
    <source>
        <dbReference type="ARBA" id="ARBA00001974"/>
    </source>
</evidence>
<dbReference type="Gene3D" id="3.30.9.10">
    <property type="entry name" value="D-Amino Acid Oxidase, subunit A, domain 2"/>
    <property type="match status" value="1"/>
</dbReference>